<dbReference type="InterPro" id="IPR030662">
    <property type="entry name" value="DPH6/MJ0570"/>
</dbReference>
<keyword evidence="5" id="KW-0547">Nucleotide-binding</keyword>
<dbReference type="EMBL" id="QPFP01000007">
    <property type="protein sequence ID" value="TEB35619.1"/>
    <property type="molecule type" value="Genomic_DNA"/>
</dbReference>
<dbReference type="InterPro" id="IPR035959">
    <property type="entry name" value="RutC-like_sf"/>
</dbReference>
<dbReference type="InterPro" id="IPR002761">
    <property type="entry name" value="Diphthami_syn_dom"/>
</dbReference>
<proteinExistence type="predicted"/>
<dbReference type="GO" id="GO:0005524">
    <property type="term" value="F:ATP binding"/>
    <property type="evidence" value="ECO:0007669"/>
    <property type="project" value="UniProtKB-KW"/>
</dbReference>
<dbReference type="PANTHER" id="PTHR12196:SF2">
    <property type="entry name" value="DIPHTHINE--AMMONIA LIGASE"/>
    <property type="match status" value="1"/>
</dbReference>
<dbReference type="NCBIfam" id="TIGR00290">
    <property type="entry name" value="MJ0570_dom"/>
    <property type="match status" value="1"/>
</dbReference>
<evidence type="ECO:0000259" key="11">
    <source>
        <dbReference type="Pfam" id="PF01902"/>
    </source>
</evidence>
<dbReference type="GO" id="GO:0017183">
    <property type="term" value="P:protein histidyl modification to diphthamide"/>
    <property type="evidence" value="ECO:0007669"/>
    <property type="project" value="TreeGrafter"/>
</dbReference>
<dbReference type="Pfam" id="PF01042">
    <property type="entry name" value="Ribonuc_L-PSP"/>
    <property type="match status" value="2"/>
</dbReference>
<evidence type="ECO:0000256" key="4">
    <source>
        <dbReference type="ARBA" id="ARBA00022598"/>
    </source>
</evidence>
<evidence type="ECO:0000256" key="1">
    <source>
        <dbReference type="ARBA" id="ARBA00005156"/>
    </source>
</evidence>
<dbReference type="GO" id="GO:0017178">
    <property type="term" value="F:diphthine-ammonia ligase activity"/>
    <property type="evidence" value="ECO:0007669"/>
    <property type="project" value="UniProtKB-EC"/>
</dbReference>
<evidence type="ECO:0000256" key="10">
    <source>
        <dbReference type="SAM" id="MobiDB-lite"/>
    </source>
</evidence>
<evidence type="ECO:0000256" key="9">
    <source>
        <dbReference type="ARBA" id="ARBA00048108"/>
    </source>
</evidence>
<evidence type="ECO:0000256" key="7">
    <source>
        <dbReference type="ARBA" id="ARBA00029814"/>
    </source>
</evidence>
<sequence length="584" mass="63694">MKYVALLSGGKDSCFNLLHCKKNGHELVAAASLRPEQGKVITLKSTFCAVDEIDSYMYQTVGQDAIEVVAEALDVPLYRRVISGDAVNRGNEYGARSAQGSAELKGDETEDLYDLLSTVLEHHPEVKGVSVGAILSNYQRVRVEHVCRRLGLTALAYLWQRDQAELLSEMIEAGLTAVLIKVAGIGLTTQHLGKTLQEMQPHLIKLNTLYGSHICGEGGEYETLTIDSPMFKSRIVLKEVETVIHSDSDFATVAYLRVKEAALAGKALEEAPELSIPPVLDEKYSNLLVDDFESAPDLNALSLSSAPSSTVFPMSSRRVGDWVSISNVQRTSDLSASIPIEEEVKECFQLLSDELKNYSLELHHCANINIFLSSIDSFISVNAIYSTFFGTSPPARACVAVALPSNIRVRLDVIAFIERHRGERQAHHVQGLSYWAPANIGPYSQAILAQERVFVSGQIGLIPSNLILADSLQMQTALAYQHADRIVGALASSTGSNWSGIPLLNVWWFGKAADLVAVKSSLFDDDQTPCMYVAVSALPKGAKVERQSLIHTGRLPTTEEVSEVEDDPSLVNASTDRKYGPMSG</sequence>
<dbReference type="EC" id="6.3.1.14" evidence="2"/>
<gene>
    <name evidence="12" type="ORF">FA13DRAFT_1684231</name>
</gene>
<organism evidence="12 13">
    <name type="scientific">Coprinellus micaceus</name>
    <name type="common">Glistening ink-cap mushroom</name>
    <name type="synonym">Coprinus micaceus</name>
    <dbReference type="NCBI Taxonomy" id="71717"/>
    <lineage>
        <taxon>Eukaryota</taxon>
        <taxon>Fungi</taxon>
        <taxon>Dikarya</taxon>
        <taxon>Basidiomycota</taxon>
        <taxon>Agaricomycotina</taxon>
        <taxon>Agaricomycetes</taxon>
        <taxon>Agaricomycetidae</taxon>
        <taxon>Agaricales</taxon>
        <taxon>Agaricineae</taxon>
        <taxon>Psathyrellaceae</taxon>
        <taxon>Coprinellus</taxon>
    </lineage>
</organism>
<dbReference type="FunFam" id="3.40.50.620:FF:000145">
    <property type="entry name" value="ATP-binding domain containing protein"/>
    <property type="match status" value="1"/>
</dbReference>
<dbReference type="OrthoDB" id="686384at2759"/>
<dbReference type="CDD" id="cd06155">
    <property type="entry name" value="eu_AANH_C_1"/>
    <property type="match status" value="1"/>
</dbReference>
<dbReference type="InterPro" id="IPR014729">
    <property type="entry name" value="Rossmann-like_a/b/a_fold"/>
</dbReference>
<evidence type="ECO:0000256" key="2">
    <source>
        <dbReference type="ARBA" id="ARBA00012089"/>
    </source>
</evidence>
<dbReference type="STRING" id="71717.A0A4Y7TQ06"/>
<evidence type="ECO:0000256" key="6">
    <source>
        <dbReference type="ARBA" id="ARBA00022840"/>
    </source>
</evidence>
<feature type="region of interest" description="Disordered" evidence="10">
    <location>
        <begin position="554"/>
        <end position="584"/>
    </location>
</feature>
<dbReference type="Proteomes" id="UP000298030">
    <property type="component" value="Unassembled WGS sequence"/>
</dbReference>
<protein>
    <recommendedName>
        <fullName evidence="3">Diphthine--ammonia ligase</fullName>
        <ecNumber evidence="2">6.3.1.14</ecNumber>
    </recommendedName>
    <alternativeName>
        <fullName evidence="7">Diphthamide synthase</fullName>
    </alternativeName>
    <alternativeName>
        <fullName evidence="8">Diphthamide synthetase</fullName>
    </alternativeName>
</protein>
<comment type="pathway">
    <text evidence="1">Protein modification; peptidyl-diphthamide biosynthesis.</text>
</comment>
<dbReference type="PANTHER" id="PTHR12196">
    <property type="entry name" value="DOMAIN OF UNKNOWN FUNCTION 71 DUF71 -CONTAINING PROTEIN"/>
    <property type="match status" value="1"/>
</dbReference>
<dbReference type="InterPro" id="IPR006175">
    <property type="entry name" value="YjgF/YER057c/UK114"/>
</dbReference>
<dbReference type="Gene3D" id="3.40.50.620">
    <property type="entry name" value="HUPs"/>
    <property type="match status" value="1"/>
</dbReference>
<comment type="caution">
    <text evidence="12">The sequence shown here is derived from an EMBL/GenBank/DDBJ whole genome shotgun (WGS) entry which is preliminary data.</text>
</comment>
<dbReference type="Pfam" id="PF01902">
    <property type="entry name" value="Diphthami_syn_2"/>
    <property type="match status" value="1"/>
</dbReference>
<keyword evidence="6" id="KW-0067">ATP-binding</keyword>
<accession>A0A4Y7TQ06</accession>
<dbReference type="Gene3D" id="3.30.1330.40">
    <property type="entry name" value="RutC-like"/>
    <property type="match status" value="2"/>
</dbReference>
<reference evidence="12 13" key="1">
    <citation type="journal article" date="2019" name="Nat. Ecol. Evol.">
        <title>Megaphylogeny resolves global patterns of mushroom evolution.</title>
        <authorList>
            <person name="Varga T."/>
            <person name="Krizsan K."/>
            <person name="Foldi C."/>
            <person name="Dima B."/>
            <person name="Sanchez-Garcia M."/>
            <person name="Sanchez-Ramirez S."/>
            <person name="Szollosi G.J."/>
            <person name="Szarkandi J.G."/>
            <person name="Papp V."/>
            <person name="Albert L."/>
            <person name="Andreopoulos W."/>
            <person name="Angelini C."/>
            <person name="Antonin V."/>
            <person name="Barry K.W."/>
            <person name="Bougher N.L."/>
            <person name="Buchanan P."/>
            <person name="Buyck B."/>
            <person name="Bense V."/>
            <person name="Catcheside P."/>
            <person name="Chovatia M."/>
            <person name="Cooper J."/>
            <person name="Damon W."/>
            <person name="Desjardin D."/>
            <person name="Finy P."/>
            <person name="Geml J."/>
            <person name="Haridas S."/>
            <person name="Hughes K."/>
            <person name="Justo A."/>
            <person name="Karasinski D."/>
            <person name="Kautmanova I."/>
            <person name="Kiss B."/>
            <person name="Kocsube S."/>
            <person name="Kotiranta H."/>
            <person name="LaButti K.M."/>
            <person name="Lechner B.E."/>
            <person name="Liimatainen K."/>
            <person name="Lipzen A."/>
            <person name="Lukacs Z."/>
            <person name="Mihaltcheva S."/>
            <person name="Morgado L.N."/>
            <person name="Niskanen T."/>
            <person name="Noordeloos M.E."/>
            <person name="Ohm R.A."/>
            <person name="Ortiz-Santana B."/>
            <person name="Ovrebo C."/>
            <person name="Racz N."/>
            <person name="Riley R."/>
            <person name="Savchenko A."/>
            <person name="Shiryaev A."/>
            <person name="Soop K."/>
            <person name="Spirin V."/>
            <person name="Szebenyi C."/>
            <person name="Tomsovsky M."/>
            <person name="Tulloss R.E."/>
            <person name="Uehling J."/>
            <person name="Grigoriev I.V."/>
            <person name="Vagvolgyi C."/>
            <person name="Papp T."/>
            <person name="Martin F.M."/>
            <person name="Miettinen O."/>
            <person name="Hibbett D.S."/>
            <person name="Nagy L.G."/>
        </authorList>
    </citation>
    <scope>NUCLEOTIDE SEQUENCE [LARGE SCALE GENOMIC DNA]</scope>
    <source>
        <strain evidence="12 13">FP101781</strain>
    </source>
</reference>
<keyword evidence="4" id="KW-0436">Ligase</keyword>
<feature type="compositionally biased region" description="Basic and acidic residues" evidence="10">
    <location>
        <begin position="575"/>
        <end position="584"/>
    </location>
</feature>
<dbReference type="Gene3D" id="3.90.1490.10">
    <property type="entry name" value="putative n-type atp pyrophosphatase, domain 2"/>
    <property type="match status" value="1"/>
</dbReference>
<dbReference type="FunFam" id="3.90.1490.10:FF:000001">
    <property type="entry name" value="Diphthine--ammonia ligase"/>
    <property type="match status" value="1"/>
</dbReference>
<evidence type="ECO:0000256" key="3">
    <source>
        <dbReference type="ARBA" id="ARBA00018426"/>
    </source>
</evidence>
<evidence type="ECO:0000256" key="8">
    <source>
        <dbReference type="ARBA" id="ARBA00031552"/>
    </source>
</evidence>
<dbReference type="AlphaFoldDB" id="A0A4Y7TQ06"/>
<dbReference type="CDD" id="cd01994">
    <property type="entry name" value="AANH_PF0828-like"/>
    <property type="match status" value="1"/>
</dbReference>
<comment type="catalytic activity">
    <reaction evidence="9">
        <text>diphthine-[translation elongation factor 2] + NH4(+) + ATP = diphthamide-[translation elongation factor 2] + AMP + diphosphate + H(+)</text>
        <dbReference type="Rhea" id="RHEA:19753"/>
        <dbReference type="Rhea" id="RHEA-COMP:10172"/>
        <dbReference type="Rhea" id="RHEA-COMP:10174"/>
        <dbReference type="ChEBI" id="CHEBI:15378"/>
        <dbReference type="ChEBI" id="CHEBI:16692"/>
        <dbReference type="ChEBI" id="CHEBI:28938"/>
        <dbReference type="ChEBI" id="CHEBI:30616"/>
        <dbReference type="ChEBI" id="CHEBI:33019"/>
        <dbReference type="ChEBI" id="CHEBI:82696"/>
        <dbReference type="ChEBI" id="CHEBI:456215"/>
        <dbReference type="EC" id="6.3.1.14"/>
    </reaction>
</comment>
<dbReference type="SUPFAM" id="SSF55298">
    <property type="entry name" value="YjgF-like"/>
    <property type="match status" value="2"/>
</dbReference>
<evidence type="ECO:0000313" key="13">
    <source>
        <dbReference type="Proteomes" id="UP000298030"/>
    </source>
</evidence>
<evidence type="ECO:0000256" key="5">
    <source>
        <dbReference type="ARBA" id="ARBA00022741"/>
    </source>
</evidence>
<feature type="domain" description="Diphthamide synthase" evidence="11">
    <location>
        <begin position="1"/>
        <end position="254"/>
    </location>
</feature>
<dbReference type="SUPFAM" id="SSF52402">
    <property type="entry name" value="Adenine nucleotide alpha hydrolases-like"/>
    <property type="match status" value="1"/>
</dbReference>
<keyword evidence="13" id="KW-1185">Reference proteome</keyword>
<evidence type="ECO:0000313" key="12">
    <source>
        <dbReference type="EMBL" id="TEB35619.1"/>
    </source>
</evidence>
<name>A0A4Y7TQ06_COPMI</name>